<keyword evidence="1" id="KW-0472">Membrane</keyword>
<feature type="transmembrane region" description="Helical" evidence="1">
    <location>
        <begin position="47"/>
        <end position="74"/>
    </location>
</feature>
<evidence type="ECO:0000313" key="2">
    <source>
        <dbReference type="EMBL" id="OGH67805.1"/>
    </source>
</evidence>
<evidence type="ECO:0000256" key="1">
    <source>
        <dbReference type="SAM" id="Phobius"/>
    </source>
</evidence>
<accession>A0A1F6M855</accession>
<dbReference type="Proteomes" id="UP000176282">
    <property type="component" value="Unassembled WGS sequence"/>
</dbReference>
<sequence length="81" mass="8766">MKYFISILAIAVGTILILKTEWFVENFGSSSWAEEKMGTSGGTRLMYKLIGLAIIFISFLGLTGSLGGILVAIFGRLFGAR</sequence>
<reference evidence="2 3" key="1">
    <citation type="journal article" date="2016" name="Nat. Commun.">
        <title>Thousands of microbial genomes shed light on interconnected biogeochemical processes in an aquifer system.</title>
        <authorList>
            <person name="Anantharaman K."/>
            <person name="Brown C.T."/>
            <person name="Hug L.A."/>
            <person name="Sharon I."/>
            <person name="Castelle C.J."/>
            <person name="Probst A.J."/>
            <person name="Thomas B.C."/>
            <person name="Singh A."/>
            <person name="Wilkins M.J."/>
            <person name="Karaoz U."/>
            <person name="Brodie E.L."/>
            <person name="Williams K.H."/>
            <person name="Hubbard S.S."/>
            <person name="Banfield J.F."/>
        </authorList>
    </citation>
    <scope>NUCLEOTIDE SEQUENCE [LARGE SCALE GENOMIC DNA]</scope>
</reference>
<gene>
    <name evidence="2" type="ORF">A3J66_02840</name>
</gene>
<dbReference type="STRING" id="1798680.A3J66_02840"/>
<dbReference type="AlphaFoldDB" id="A0A1F6M855"/>
<protein>
    <submittedName>
        <fullName evidence="2">Uncharacterized protein</fullName>
    </submittedName>
</protein>
<comment type="caution">
    <text evidence="2">The sequence shown here is derived from an EMBL/GenBank/DDBJ whole genome shotgun (WGS) entry which is preliminary data.</text>
</comment>
<proteinExistence type="predicted"/>
<keyword evidence="1" id="KW-0812">Transmembrane</keyword>
<evidence type="ECO:0000313" key="3">
    <source>
        <dbReference type="Proteomes" id="UP000176282"/>
    </source>
</evidence>
<dbReference type="EMBL" id="MFQB01000024">
    <property type="protein sequence ID" value="OGH67805.1"/>
    <property type="molecule type" value="Genomic_DNA"/>
</dbReference>
<name>A0A1F6M855_9BACT</name>
<organism evidence="2 3">
    <name type="scientific">Candidatus Magasanikbacteria bacterium RIFCSPHIGHO2_02_FULL_47_14</name>
    <dbReference type="NCBI Taxonomy" id="1798680"/>
    <lineage>
        <taxon>Bacteria</taxon>
        <taxon>Candidatus Magasanikiibacteriota</taxon>
    </lineage>
</organism>
<keyword evidence="1" id="KW-1133">Transmembrane helix</keyword>